<evidence type="ECO:0000256" key="2">
    <source>
        <dbReference type="ARBA" id="ARBA00022448"/>
    </source>
</evidence>
<evidence type="ECO:0000313" key="12">
    <source>
        <dbReference type="Proteomes" id="UP000008850"/>
    </source>
</evidence>
<dbReference type="KEGG" id="phl:KKY_2673"/>
<dbReference type="Proteomes" id="UP000008850">
    <property type="component" value="Chromosome"/>
</dbReference>
<dbReference type="HOGENOM" id="CLU_086356_9_4_5"/>
<dbReference type="eggNOG" id="COG3090">
    <property type="taxonomic scope" value="Bacteria"/>
</dbReference>
<evidence type="ECO:0000256" key="8">
    <source>
        <dbReference type="ARBA" id="ARBA00038436"/>
    </source>
</evidence>
<comment type="similarity">
    <text evidence="8 9">Belongs to the TRAP transporter small permease family.</text>
</comment>
<dbReference type="EMBL" id="CP003075">
    <property type="protein sequence ID" value="AEQ52681.1"/>
    <property type="molecule type" value="Genomic_DNA"/>
</dbReference>
<evidence type="ECO:0000256" key="1">
    <source>
        <dbReference type="ARBA" id="ARBA00004429"/>
    </source>
</evidence>
<dbReference type="InterPro" id="IPR055348">
    <property type="entry name" value="DctQ"/>
</dbReference>
<feature type="transmembrane region" description="Helical" evidence="9">
    <location>
        <begin position="51"/>
        <end position="72"/>
    </location>
</feature>
<keyword evidence="12" id="KW-1185">Reference proteome</keyword>
<dbReference type="STRING" id="1082931.KKY_2673"/>
<dbReference type="PANTHER" id="PTHR35011">
    <property type="entry name" value="2,3-DIKETO-L-GULONATE TRAP TRANSPORTER SMALL PERMEASE PROTEIN YIAM"/>
    <property type="match status" value="1"/>
</dbReference>
<proteinExistence type="inferred from homology"/>
<dbReference type="GO" id="GO:0015740">
    <property type="term" value="P:C4-dicarboxylate transport"/>
    <property type="evidence" value="ECO:0007669"/>
    <property type="project" value="TreeGrafter"/>
</dbReference>
<comment type="subunit">
    <text evidence="9">The complex comprises the extracytoplasmic solute receptor protein and the two transmembrane proteins.</text>
</comment>
<evidence type="ECO:0000256" key="9">
    <source>
        <dbReference type="RuleBase" id="RU369079"/>
    </source>
</evidence>
<feature type="transmembrane region" description="Helical" evidence="9">
    <location>
        <begin position="130"/>
        <end position="148"/>
    </location>
</feature>
<keyword evidence="2 9" id="KW-0813">Transport</keyword>
<evidence type="ECO:0000256" key="5">
    <source>
        <dbReference type="ARBA" id="ARBA00022692"/>
    </source>
</evidence>
<dbReference type="AlphaFoldDB" id="G4RC58"/>
<evidence type="ECO:0000256" key="6">
    <source>
        <dbReference type="ARBA" id="ARBA00022989"/>
    </source>
</evidence>
<gene>
    <name evidence="11" type="ordered locus">KKY_2673</name>
</gene>
<evidence type="ECO:0000259" key="10">
    <source>
        <dbReference type="Pfam" id="PF04290"/>
    </source>
</evidence>
<keyword evidence="6 9" id="KW-1133">Transmembrane helix</keyword>
<keyword evidence="4 9" id="KW-0997">Cell inner membrane</keyword>
<comment type="subcellular location">
    <subcellularLocation>
        <location evidence="1 9">Cell inner membrane</location>
        <topology evidence="1 9">Multi-pass membrane protein</topology>
    </subcellularLocation>
</comment>
<organism evidence="11 12">
    <name type="scientific">Pelagibacterium halotolerans (strain DSM 22347 / JCM 15775 / CGMCC 1.7692 / B2)</name>
    <dbReference type="NCBI Taxonomy" id="1082931"/>
    <lineage>
        <taxon>Bacteria</taxon>
        <taxon>Pseudomonadati</taxon>
        <taxon>Pseudomonadota</taxon>
        <taxon>Alphaproteobacteria</taxon>
        <taxon>Hyphomicrobiales</taxon>
        <taxon>Devosiaceae</taxon>
        <taxon>Pelagibacterium</taxon>
    </lineage>
</organism>
<keyword evidence="5 9" id="KW-0812">Transmembrane</keyword>
<dbReference type="InterPro" id="IPR007387">
    <property type="entry name" value="TRAP_DctQ"/>
</dbReference>
<dbReference type="PANTHER" id="PTHR35011:SF2">
    <property type="entry name" value="2,3-DIKETO-L-GULONATE TRAP TRANSPORTER SMALL PERMEASE PROTEIN YIAM"/>
    <property type="match status" value="1"/>
</dbReference>
<dbReference type="GO" id="GO:0005886">
    <property type="term" value="C:plasma membrane"/>
    <property type="evidence" value="ECO:0007669"/>
    <property type="project" value="UniProtKB-SubCell"/>
</dbReference>
<keyword evidence="3" id="KW-1003">Cell membrane</keyword>
<feature type="domain" description="Tripartite ATP-independent periplasmic transporters DctQ component" evidence="10">
    <location>
        <begin position="27"/>
        <end position="154"/>
    </location>
</feature>
<comment type="function">
    <text evidence="9">Part of the tripartite ATP-independent periplasmic (TRAP) transport system.</text>
</comment>
<name>G4RC58_PELHB</name>
<keyword evidence="7 9" id="KW-0472">Membrane</keyword>
<evidence type="ECO:0000256" key="3">
    <source>
        <dbReference type="ARBA" id="ARBA00022475"/>
    </source>
</evidence>
<dbReference type="RefSeq" id="WP_014131830.1">
    <property type="nucleotide sequence ID" value="NC_016078.1"/>
</dbReference>
<evidence type="ECO:0000256" key="4">
    <source>
        <dbReference type="ARBA" id="ARBA00022519"/>
    </source>
</evidence>
<feature type="transmembrane region" description="Helical" evidence="9">
    <location>
        <begin position="12"/>
        <end position="31"/>
    </location>
</feature>
<evidence type="ECO:0000313" key="11">
    <source>
        <dbReference type="EMBL" id="AEQ52681.1"/>
    </source>
</evidence>
<feature type="transmembrane region" description="Helical" evidence="9">
    <location>
        <begin position="93"/>
        <end position="110"/>
    </location>
</feature>
<reference evidence="11 12" key="1">
    <citation type="journal article" date="2012" name="J. Bacteriol.">
        <title>Complete genome sequence of Pelagibacterium halotolerans B2T.</title>
        <authorList>
            <person name="Huo Y.Y."/>
            <person name="Cheng H."/>
            <person name="Han X.F."/>
            <person name="Jiang X.W."/>
            <person name="Sun C."/>
            <person name="Zhang X.Q."/>
            <person name="Zhu X.F."/>
            <person name="Liu Y.F."/>
            <person name="Li P.F."/>
            <person name="Ni P.X."/>
            <person name="Wu M."/>
        </authorList>
    </citation>
    <scope>NUCLEOTIDE SEQUENCE [LARGE SCALE GENOMIC DNA]</scope>
    <source>
        <strain evidence="12">DSM 22347 / JCM 15775 / CGMCC 1.7692 / B2</strain>
    </source>
</reference>
<accession>G4RC58</accession>
<dbReference type="GO" id="GO:0022857">
    <property type="term" value="F:transmembrane transporter activity"/>
    <property type="evidence" value="ECO:0007669"/>
    <property type="project" value="UniProtKB-UniRule"/>
</dbReference>
<sequence length="165" mass="18207">MAKVLTIICDWLARLLVMLVVVMTLVMLLSLGLQVVLRYAFSVTLPWPDEVALAMFSWSVLLIAPLGIREGFHARLVIVAESLPPRWQIIQQRCVNALCIVLGGVLFWAGGRYTFEAGGLRSAAIGYPLVWLYAALPVSGVLIMIFGAERVIRVDQPETVVKTDV</sequence>
<evidence type="ECO:0000256" key="7">
    <source>
        <dbReference type="ARBA" id="ARBA00023136"/>
    </source>
</evidence>
<dbReference type="Pfam" id="PF04290">
    <property type="entry name" value="DctQ"/>
    <property type="match status" value="1"/>
</dbReference>
<protein>
    <recommendedName>
        <fullName evidence="9">TRAP transporter small permease protein</fullName>
    </recommendedName>
</protein>